<evidence type="ECO:0000313" key="3">
    <source>
        <dbReference type="Proteomes" id="UP000834106"/>
    </source>
</evidence>
<dbReference type="Proteomes" id="UP000834106">
    <property type="component" value="Chromosome 5"/>
</dbReference>
<reference evidence="2" key="1">
    <citation type="submission" date="2023-05" db="EMBL/GenBank/DDBJ databases">
        <authorList>
            <person name="Huff M."/>
        </authorList>
    </citation>
    <scope>NUCLEOTIDE SEQUENCE</scope>
</reference>
<dbReference type="SUPFAM" id="SSF69754">
    <property type="entry name" value="Ribosome binding protein Y (YfiA homologue)"/>
    <property type="match status" value="1"/>
</dbReference>
<organism evidence="2 3">
    <name type="scientific">Fraxinus pennsylvanica</name>
    <dbReference type="NCBI Taxonomy" id="56036"/>
    <lineage>
        <taxon>Eukaryota</taxon>
        <taxon>Viridiplantae</taxon>
        <taxon>Streptophyta</taxon>
        <taxon>Embryophyta</taxon>
        <taxon>Tracheophyta</taxon>
        <taxon>Spermatophyta</taxon>
        <taxon>Magnoliopsida</taxon>
        <taxon>eudicotyledons</taxon>
        <taxon>Gunneridae</taxon>
        <taxon>Pentapetalae</taxon>
        <taxon>asterids</taxon>
        <taxon>lamiids</taxon>
        <taxon>Lamiales</taxon>
        <taxon>Oleaceae</taxon>
        <taxon>Oleeae</taxon>
        <taxon>Fraxinus</taxon>
    </lineage>
</organism>
<sequence length="105" mass="11786">MGCAVQKHSHLVREVDVRLSVRGGELGKRPKVRRCEVTLFTKKHGVIRAEEDAESLYGSIDLGFDRQKVRDPGALLAVDDLAVAPQEEDEEDAIDEGKFWYSPLH</sequence>
<keyword evidence="3" id="KW-1185">Reference proteome</keyword>
<dbReference type="InterPro" id="IPR003489">
    <property type="entry name" value="RHF/RaiA"/>
</dbReference>
<dbReference type="Gene3D" id="3.30.160.100">
    <property type="entry name" value="Ribosome hibernation promotion factor-like"/>
    <property type="match status" value="1"/>
</dbReference>
<dbReference type="Pfam" id="PF02482">
    <property type="entry name" value="Ribosomal_S30AE"/>
    <property type="match status" value="1"/>
</dbReference>
<proteinExistence type="predicted"/>
<dbReference type="GO" id="GO:0045900">
    <property type="term" value="P:negative regulation of translational elongation"/>
    <property type="evidence" value="ECO:0007669"/>
    <property type="project" value="TreeGrafter"/>
</dbReference>
<dbReference type="PANTHER" id="PTHR33231">
    <property type="entry name" value="30S RIBOSOMAL PROTEIN"/>
    <property type="match status" value="1"/>
</dbReference>
<accession>A0AAD1Z452</accession>
<protein>
    <submittedName>
        <fullName evidence="2">Uncharacterized protein</fullName>
    </submittedName>
</protein>
<dbReference type="GO" id="GO:0022627">
    <property type="term" value="C:cytosolic small ribosomal subunit"/>
    <property type="evidence" value="ECO:0007669"/>
    <property type="project" value="TreeGrafter"/>
</dbReference>
<gene>
    <name evidence="2" type="ORF">FPE_LOCUS9954</name>
</gene>
<dbReference type="GO" id="GO:0043024">
    <property type="term" value="F:ribosomal small subunit binding"/>
    <property type="evidence" value="ECO:0007669"/>
    <property type="project" value="TreeGrafter"/>
</dbReference>
<dbReference type="EMBL" id="OU503040">
    <property type="protein sequence ID" value="CAI9762524.1"/>
    <property type="molecule type" value="Genomic_DNA"/>
</dbReference>
<dbReference type="PANTHER" id="PTHR33231:SF1">
    <property type="entry name" value="30S RIBOSOMAL PROTEIN"/>
    <property type="match status" value="1"/>
</dbReference>
<dbReference type="InterPro" id="IPR036567">
    <property type="entry name" value="RHF-like"/>
</dbReference>
<dbReference type="AlphaFoldDB" id="A0AAD1Z452"/>
<dbReference type="InterPro" id="IPR050574">
    <property type="entry name" value="HPF/YfiA_ribosome-assoc"/>
</dbReference>
<keyword evidence="1" id="KW-0810">Translation regulation</keyword>
<evidence type="ECO:0000256" key="1">
    <source>
        <dbReference type="ARBA" id="ARBA00022845"/>
    </source>
</evidence>
<evidence type="ECO:0000313" key="2">
    <source>
        <dbReference type="EMBL" id="CAI9762524.1"/>
    </source>
</evidence>
<name>A0AAD1Z452_9LAMI</name>